<reference evidence="3 4" key="1">
    <citation type="submission" date="2021-04" db="EMBL/GenBank/DDBJ databases">
        <title>Nocardia tengchongensis.</title>
        <authorList>
            <person name="Zhuang k."/>
            <person name="Ran Y."/>
            <person name="Li W."/>
        </authorList>
    </citation>
    <scope>NUCLEOTIDE SEQUENCE [LARGE SCALE GENOMIC DNA]</scope>
    <source>
        <strain evidence="3 4">CFH S0057</strain>
    </source>
</reference>
<accession>A0ABX8CLZ4</accession>
<feature type="chain" id="PRO_5045423630" description="Glycine zipper domain-containing protein" evidence="2">
    <location>
        <begin position="38"/>
        <end position="217"/>
    </location>
</feature>
<name>A0ABX8CLZ4_9NOCA</name>
<feature type="transmembrane region" description="Helical" evidence="1">
    <location>
        <begin position="107"/>
        <end position="128"/>
    </location>
</feature>
<dbReference type="RefSeq" id="WP_213557087.1">
    <property type="nucleotide sequence ID" value="NZ_JBHZDI010000009.1"/>
</dbReference>
<sequence>MARRYGRPRTSASRRALLPIVGAIPLAVAVTCSVATAEAAAQPSDPVAALVEQIQAIPVQPGAPVIPAAILDQVKNAAAAAQAAAGDGLHPVPVDGNYSQNATNLNVGSGAAGLIIGAVVGTVSGAVIGAVPGALVGAAFGAAVGGVVGGLAMGVPTLGVGAPIGAGGGALAGAGVGAVIGAVLSAIVAGVTIGAIGAAIGYELGAATGTGNALQGG</sequence>
<gene>
    <name evidence="3" type="ORF">KHQ06_33770</name>
</gene>
<feature type="transmembrane region" description="Helical" evidence="1">
    <location>
        <begin position="135"/>
        <end position="155"/>
    </location>
</feature>
<keyword evidence="1" id="KW-0472">Membrane</keyword>
<keyword evidence="1" id="KW-1133">Transmembrane helix</keyword>
<evidence type="ECO:0000256" key="2">
    <source>
        <dbReference type="SAM" id="SignalP"/>
    </source>
</evidence>
<dbReference type="Proteomes" id="UP000683310">
    <property type="component" value="Chromosome"/>
</dbReference>
<evidence type="ECO:0000313" key="4">
    <source>
        <dbReference type="Proteomes" id="UP000683310"/>
    </source>
</evidence>
<evidence type="ECO:0000313" key="3">
    <source>
        <dbReference type="EMBL" id="QVI20981.1"/>
    </source>
</evidence>
<protein>
    <recommendedName>
        <fullName evidence="5">Glycine zipper domain-containing protein</fullName>
    </recommendedName>
</protein>
<evidence type="ECO:0008006" key="5">
    <source>
        <dbReference type="Google" id="ProtNLM"/>
    </source>
</evidence>
<proteinExistence type="predicted"/>
<keyword evidence="2" id="KW-0732">Signal</keyword>
<feature type="transmembrane region" description="Helical" evidence="1">
    <location>
        <begin position="175"/>
        <end position="200"/>
    </location>
</feature>
<feature type="signal peptide" evidence="2">
    <location>
        <begin position="1"/>
        <end position="37"/>
    </location>
</feature>
<dbReference type="EMBL" id="CP074371">
    <property type="protein sequence ID" value="QVI20981.1"/>
    <property type="molecule type" value="Genomic_DNA"/>
</dbReference>
<keyword evidence="4" id="KW-1185">Reference proteome</keyword>
<keyword evidence="1" id="KW-0812">Transmembrane</keyword>
<organism evidence="3 4">
    <name type="scientific">Nocardia tengchongensis</name>
    <dbReference type="NCBI Taxonomy" id="2055889"/>
    <lineage>
        <taxon>Bacteria</taxon>
        <taxon>Bacillati</taxon>
        <taxon>Actinomycetota</taxon>
        <taxon>Actinomycetes</taxon>
        <taxon>Mycobacteriales</taxon>
        <taxon>Nocardiaceae</taxon>
        <taxon>Nocardia</taxon>
    </lineage>
</organism>
<evidence type="ECO:0000256" key="1">
    <source>
        <dbReference type="SAM" id="Phobius"/>
    </source>
</evidence>